<sequence>MWSGCSGARKQRWADWFSVDIVILFSSVYGLTFKTGNVQLSVTKEALKATRKRNIGTILHSLATGWEDGESLTSENEDVVAMGTVNPSVTQRVPG</sequence>
<organism evidence="1 2">
    <name type="scientific">Scophthalmus maximus</name>
    <name type="common">Turbot</name>
    <name type="synonym">Psetta maxima</name>
    <dbReference type="NCBI Taxonomy" id="52904"/>
    <lineage>
        <taxon>Eukaryota</taxon>
        <taxon>Metazoa</taxon>
        <taxon>Chordata</taxon>
        <taxon>Craniata</taxon>
        <taxon>Vertebrata</taxon>
        <taxon>Euteleostomi</taxon>
        <taxon>Actinopterygii</taxon>
        <taxon>Neopterygii</taxon>
        <taxon>Teleostei</taxon>
        <taxon>Neoteleostei</taxon>
        <taxon>Acanthomorphata</taxon>
        <taxon>Carangaria</taxon>
        <taxon>Pleuronectiformes</taxon>
        <taxon>Pleuronectoidei</taxon>
        <taxon>Scophthalmidae</taxon>
        <taxon>Scophthalmus</taxon>
    </lineage>
</organism>
<gene>
    <name evidence="1" type="ORF">F2P81_013108</name>
</gene>
<evidence type="ECO:0000313" key="2">
    <source>
        <dbReference type="Proteomes" id="UP000438429"/>
    </source>
</evidence>
<dbReference type="Proteomes" id="UP000438429">
    <property type="component" value="Unassembled WGS sequence"/>
</dbReference>
<accession>A0A6A4STY8</accession>
<proteinExistence type="predicted"/>
<evidence type="ECO:0000313" key="1">
    <source>
        <dbReference type="EMBL" id="KAF0035350.1"/>
    </source>
</evidence>
<reference evidence="1 2" key="1">
    <citation type="submission" date="2019-06" db="EMBL/GenBank/DDBJ databases">
        <title>Draft genomes of female and male turbot (Scophthalmus maximus).</title>
        <authorList>
            <person name="Xu H."/>
            <person name="Xu X.-W."/>
            <person name="Shao C."/>
            <person name="Chen S."/>
        </authorList>
    </citation>
    <scope>NUCLEOTIDE SEQUENCE [LARGE SCALE GENOMIC DNA]</scope>
    <source>
        <strain evidence="1">Ysfricsl-2016a</strain>
        <tissue evidence="1">Blood</tissue>
    </source>
</reference>
<feature type="non-terminal residue" evidence="1">
    <location>
        <position position="95"/>
    </location>
</feature>
<dbReference type="EMBL" id="VEVO01000011">
    <property type="protein sequence ID" value="KAF0035350.1"/>
    <property type="molecule type" value="Genomic_DNA"/>
</dbReference>
<protein>
    <submittedName>
        <fullName evidence="1">Uncharacterized protein</fullName>
    </submittedName>
</protein>
<dbReference type="AlphaFoldDB" id="A0A6A4STY8"/>
<comment type="caution">
    <text evidence="1">The sequence shown here is derived from an EMBL/GenBank/DDBJ whole genome shotgun (WGS) entry which is preliminary data.</text>
</comment>
<name>A0A6A4STY8_SCOMX</name>